<keyword evidence="3" id="KW-1185">Reference proteome</keyword>
<accession>A0A0V8RTS5</accession>
<feature type="transmembrane region" description="Helical" evidence="1">
    <location>
        <begin position="12"/>
        <end position="31"/>
    </location>
</feature>
<name>A0A0V8RTS5_PYROC</name>
<gene>
    <name evidence="2" type="ORF">CF15_00460</name>
</gene>
<sequence length="116" mass="12464">MPAPEMAGARKRILWALVGVVGYILSPLSWWNDAFVNVPIALAVAWVLERLFGLAKPLGFYIGYTASNVLGLYLLALGVGGAAARKPTWRQLLKIAVVGAVYTVIATLVLSWLGLL</sequence>
<keyword evidence="1" id="KW-1133">Transmembrane helix</keyword>
<dbReference type="InterPro" id="IPR058286">
    <property type="entry name" value="DUF7980"/>
</dbReference>
<comment type="caution">
    <text evidence="2">The sequence shown here is derived from an EMBL/GenBank/DDBJ whole genome shotgun (WGS) entry which is preliminary data.</text>
</comment>
<organism evidence="2 3">
    <name type="scientific">Pyrodictium occultum</name>
    <dbReference type="NCBI Taxonomy" id="2309"/>
    <lineage>
        <taxon>Archaea</taxon>
        <taxon>Thermoproteota</taxon>
        <taxon>Thermoprotei</taxon>
        <taxon>Desulfurococcales</taxon>
        <taxon>Pyrodictiaceae</taxon>
        <taxon>Pyrodictium</taxon>
    </lineage>
</organism>
<evidence type="ECO:0000256" key="1">
    <source>
        <dbReference type="SAM" id="Phobius"/>
    </source>
</evidence>
<keyword evidence="1" id="KW-0472">Membrane</keyword>
<protein>
    <submittedName>
        <fullName evidence="2">Uncharacterized protein</fullName>
    </submittedName>
</protein>
<feature type="transmembrane region" description="Helical" evidence="1">
    <location>
        <begin position="92"/>
        <end position="115"/>
    </location>
</feature>
<dbReference type="OrthoDB" id="290724at2157"/>
<dbReference type="Pfam" id="PF25937">
    <property type="entry name" value="DUF7980"/>
    <property type="match status" value="1"/>
</dbReference>
<evidence type="ECO:0000313" key="2">
    <source>
        <dbReference type="EMBL" id="KSW11373.1"/>
    </source>
</evidence>
<dbReference type="EMBL" id="LNTB01000001">
    <property type="protein sequence ID" value="KSW11373.1"/>
    <property type="molecule type" value="Genomic_DNA"/>
</dbReference>
<keyword evidence="1" id="KW-0812">Transmembrane</keyword>
<dbReference type="RefSeq" id="WP_058370046.1">
    <property type="nucleotide sequence ID" value="NZ_LNTB01000001.1"/>
</dbReference>
<proteinExistence type="predicted"/>
<reference evidence="2 3" key="1">
    <citation type="submission" date="2015-11" db="EMBL/GenBank/DDBJ databases">
        <title>Genome sequence of Pyrodictium occultum PL-19, a marine hyperthermophilic archaeon isolated from Volcano, Italy.</title>
        <authorList>
            <person name="Utturkar S."/>
            <person name="Huber H."/>
            <person name="Leptihn S."/>
            <person name="Brown S."/>
            <person name="Stetter K.O."/>
            <person name="Podar M."/>
        </authorList>
    </citation>
    <scope>NUCLEOTIDE SEQUENCE [LARGE SCALE GENOMIC DNA]</scope>
    <source>
        <strain evidence="2 3">PL-19</strain>
    </source>
</reference>
<dbReference type="Proteomes" id="UP000053352">
    <property type="component" value="Unassembled WGS sequence"/>
</dbReference>
<evidence type="ECO:0000313" key="3">
    <source>
        <dbReference type="Proteomes" id="UP000053352"/>
    </source>
</evidence>
<feature type="transmembrane region" description="Helical" evidence="1">
    <location>
        <begin position="58"/>
        <end position="80"/>
    </location>
</feature>
<dbReference type="AlphaFoldDB" id="A0A0V8RTS5"/>